<evidence type="ECO:0000256" key="2">
    <source>
        <dbReference type="ARBA" id="ARBA00022692"/>
    </source>
</evidence>
<dbReference type="InterPro" id="IPR020846">
    <property type="entry name" value="MFS_dom"/>
</dbReference>
<feature type="transmembrane region" description="Helical" evidence="5">
    <location>
        <begin position="48"/>
        <end position="66"/>
    </location>
</feature>
<feature type="transmembrane region" description="Helical" evidence="5">
    <location>
        <begin position="78"/>
        <end position="97"/>
    </location>
</feature>
<keyword evidence="3 5" id="KW-1133">Transmembrane helix</keyword>
<dbReference type="InterPro" id="IPR011701">
    <property type="entry name" value="MFS"/>
</dbReference>
<evidence type="ECO:0000313" key="7">
    <source>
        <dbReference type="EMBL" id="QFT25634.1"/>
    </source>
</evidence>
<protein>
    <submittedName>
        <fullName evidence="7">Multidrug resistance protein stp</fullName>
    </submittedName>
</protein>
<evidence type="ECO:0000256" key="1">
    <source>
        <dbReference type="ARBA" id="ARBA00004141"/>
    </source>
</evidence>
<evidence type="ECO:0000256" key="5">
    <source>
        <dbReference type="SAM" id="Phobius"/>
    </source>
</evidence>
<feature type="domain" description="Major facilitator superfamily (MFS) profile" evidence="6">
    <location>
        <begin position="12"/>
        <end position="496"/>
    </location>
</feature>
<feature type="transmembrane region" description="Helical" evidence="5">
    <location>
        <begin position="473"/>
        <end position="492"/>
    </location>
</feature>
<dbReference type="RefSeq" id="WP_152429882.1">
    <property type="nucleotide sequence ID" value="NZ_CBCSDK010000003.1"/>
</dbReference>
<feature type="transmembrane region" description="Helical" evidence="5">
    <location>
        <begin position="357"/>
        <end position="379"/>
    </location>
</feature>
<dbReference type="PANTHER" id="PTHR42718">
    <property type="entry name" value="MAJOR FACILITATOR SUPERFAMILY MULTIDRUG TRANSPORTER MFSC"/>
    <property type="match status" value="1"/>
</dbReference>
<keyword evidence="4 5" id="KW-0472">Membrane</keyword>
<organism evidence="7 8">
    <name type="scientific">Vibrio aquimaris</name>
    <dbReference type="NCBI Taxonomy" id="2587862"/>
    <lineage>
        <taxon>Bacteria</taxon>
        <taxon>Pseudomonadati</taxon>
        <taxon>Pseudomonadota</taxon>
        <taxon>Gammaproteobacteria</taxon>
        <taxon>Vibrionales</taxon>
        <taxon>Vibrionaceae</taxon>
        <taxon>Vibrio</taxon>
    </lineage>
</organism>
<name>A0A5P9CHC5_9VIBR</name>
<evidence type="ECO:0000256" key="4">
    <source>
        <dbReference type="ARBA" id="ARBA00023136"/>
    </source>
</evidence>
<dbReference type="Pfam" id="PF07690">
    <property type="entry name" value="MFS_1"/>
    <property type="match status" value="1"/>
</dbReference>
<feature type="transmembrane region" description="Helical" evidence="5">
    <location>
        <begin position="230"/>
        <end position="247"/>
    </location>
</feature>
<evidence type="ECO:0000259" key="6">
    <source>
        <dbReference type="PROSITE" id="PS50850"/>
    </source>
</evidence>
<feature type="transmembrane region" description="Helical" evidence="5">
    <location>
        <begin position="297"/>
        <end position="316"/>
    </location>
</feature>
<comment type="subcellular location">
    <subcellularLocation>
        <location evidence="1">Membrane</location>
        <topology evidence="1">Multi-pass membrane protein</topology>
    </subcellularLocation>
</comment>
<dbReference type="InterPro" id="IPR036259">
    <property type="entry name" value="MFS_trans_sf"/>
</dbReference>
<dbReference type="GO" id="GO:0022857">
    <property type="term" value="F:transmembrane transporter activity"/>
    <property type="evidence" value="ECO:0007669"/>
    <property type="project" value="InterPro"/>
</dbReference>
<evidence type="ECO:0000256" key="3">
    <source>
        <dbReference type="ARBA" id="ARBA00022989"/>
    </source>
</evidence>
<dbReference type="OrthoDB" id="9807274at2"/>
<dbReference type="Gene3D" id="1.20.1720.10">
    <property type="entry name" value="Multidrug resistance protein D"/>
    <property type="match status" value="1"/>
</dbReference>
<dbReference type="KEGG" id="vaq:FIV01_04260"/>
<dbReference type="AlphaFoldDB" id="A0A5P9CHC5"/>
<dbReference type="PANTHER" id="PTHR42718:SF49">
    <property type="entry name" value="EXPORT PROTEIN"/>
    <property type="match status" value="1"/>
</dbReference>
<proteinExistence type="predicted"/>
<dbReference type="PROSITE" id="PS50850">
    <property type="entry name" value="MFS"/>
    <property type="match status" value="1"/>
</dbReference>
<dbReference type="Proteomes" id="UP000326936">
    <property type="component" value="Chromosome"/>
</dbReference>
<dbReference type="Gene3D" id="1.20.1250.20">
    <property type="entry name" value="MFS general substrate transporter like domains"/>
    <property type="match status" value="1"/>
</dbReference>
<feature type="transmembrane region" description="Helical" evidence="5">
    <location>
        <begin position="167"/>
        <end position="188"/>
    </location>
</feature>
<evidence type="ECO:0000313" key="8">
    <source>
        <dbReference type="Proteomes" id="UP000326936"/>
    </source>
</evidence>
<keyword evidence="2 5" id="KW-0812">Transmembrane</keyword>
<feature type="transmembrane region" description="Helical" evidence="5">
    <location>
        <begin position="328"/>
        <end position="351"/>
    </location>
</feature>
<feature type="transmembrane region" description="Helical" evidence="5">
    <location>
        <begin position="268"/>
        <end position="291"/>
    </location>
</feature>
<feature type="transmembrane region" description="Helical" evidence="5">
    <location>
        <begin position="136"/>
        <end position="155"/>
    </location>
</feature>
<feature type="transmembrane region" description="Helical" evidence="5">
    <location>
        <begin position="400"/>
        <end position="419"/>
    </location>
</feature>
<feature type="transmembrane region" description="Helical" evidence="5">
    <location>
        <begin position="200"/>
        <end position="218"/>
    </location>
</feature>
<dbReference type="GO" id="GO:0016020">
    <property type="term" value="C:membrane"/>
    <property type="evidence" value="ECO:0007669"/>
    <property type="project" value="UniProtKB-SubCell"/>
</dbReference>
<dbReference type="SUPFAM" id="SSF103473">
    <property type="entry name" value="MFS general substrate transporter"/>
    <property type="match status" value="1"/>
</dbReference>
<dbReference type="CDD" id="cd17321">
    <property type="entry name" value="MFS_MMR_MDR_like"/>
    <property type="match status" value="1"/>
</dbReference>
<reference evidence="7 8" key="1">
    <citation type="submission" date="2019-10" db="EMBL/GenBank/DDBJ databases">
        <title>Complete genome sequence of Vibrio sp. strain THAF100, isolated from non-filtered water from the water column of tank 6 of a marine aquarium containing stony-coral fragments. Water maintained at 26 degree C.</title>
        <authorList>
            <person name="Ruckert C."/>
            <person name="Franco A."/>
            <person name="Kalinowski J."/>
            <person name="Glaeser S."/>
        </authorList>
    </citation>
    <scope>NUCLEOTIDE SEQUENCE [LARGE SCALE GENOMIC DNA]</scope>
    <source>
        <strain evidence="7 8">THAF100</strain>
    </source>
</reference>
<dbReference type="PRINTS" id="PR01036">
    <property type="entry name" value="TCRTETB"/>
</dbReference>
<dbReference type="EMBL" id="CP045350">
    <property type="protein sequence ID" value="QFT25634.1"/>
    <property type="molecule type" value="Genomic_DNA"/>
</dbReference>
<keyword evidence="8" id="KW-1185">Reference proteome</keyword>
<accession>A0A5P9CHC5</accession>
<sequence length="502" mass="53576">MLNTIPPTNRVALAAVCLSTLMLALEITSVPSILPTLEDLLPANFRELQWIMDAYTLATCSVLIAMGSIGDRFGRKRVFMVGILVFAIASLLCGMATSAPILIAARFLQGLSAAAMLASQVAILSHQFPDGSERGTAFSIWGVVLGLGLGFGPLFGGVVLEYASWEWVFLIHVFISVVTLVLAKKGVVESSNPTANKLDIGGMLTLSISVLGFVYLIIESHAINISSNLGLSILLSSILSLTLFVIIENKVQQPMFDFSAFKIRSFSGALLGSSGMNFSFWPFLIYFPIYLQSVLDYSGIESGLIILALTIPTILVPPYAESMLLRRGAGFVIPAGLFTISLGFAAIWLAVQTPYPSWVTLVPSCTIAGIGLGLVNSPATNTATISLPPKQAGLASGMDLSARMISLAINIALMGYVFIKGITEEIQKSSSLGNIKISSIASEMASGDFSVVRMMGFSKEAINEIMTTGFSWVTLYASISALVICIAAALLFERQNNNSLKY</sequence>
<gene>
    <name evidence="7" type="primary">stp</name>
    <name evidence="7" type="ORF">FIV01_04260</name>
</gene>